<reference evidence="2 3" key="1">
    <citation type="submission" date="2024-01" db="EMBL/GenBank/DDBJ databases">
        <title>Pedobacter sp. nov., isolated from fresh soil.</title>
        <authorList>
            <person name="Le N.T.T."/>
        </authorList>
    </citation>
    <scope>NUCLEOTIDE SEQUENCE [LARGE SCALE GENOMIC DNA]</scope>
    <source>
        <strain evidence="2 3">KR3-3</strain>
    </source>
</reference>
<accession>A0ABU7I3A7</accession>
<keyword evidence="1" id="KW-0732">Signal</keyword>
<dbReference type="NCBIfam" id="TIGR01200">
    <property type="entry name" value="GLPGLI"/>
    <property type="match status" value="1"/>
</dbReference>
<evidence type="ECO:0000313" key="2">
    <source>
        <dbReference type="EMBL" id="MEE1943947.1"/>
    </source>
</evidence>
<proteinExistence type="predicted"/>
<evidence type="ECO:0000313" key="3">
    <source>
        <dbReference type="Proteomes" id="UP001336835"/>
    </source>
</evidence>
<protein>
    <submittedName>
        <fullName evidence="2">GLPGLI family protein</fullName>
    </submittedName>
</protein>
<dbReference type="RefSeq" id="WP_330106335.1">
    <property type="nucleotide sequence ID" value="NZ_JAZDQT010000001.1"/>
</dbReference>
<dbReference type="EMBL" id="JAZDQT010000001">
    <property type="protein sequence ID" value="MEE1943947.1"/>
    <property type="molecule type" value="Genomic_DNA"/>
</dbReference>
<name>A0ABU7I3A7_9SPHI</name>
<feature type="chain" id="PRO_5045844882" evidence="1">
    <location>
        <begin position="20"/>
        <end position="293"/>
    </location>
</feature>
<comment type="caution">
    <text evidence="2">The sequence shown here is derived from an EMBL/GenBank/DDBJ whole genome shotgun (WGS) entry which is preliminary data.</text>
</comment>
<dbReference type="Proteomes" id="UP001336835">
    <property type="component" value="Unassembled WGS sequence"/>
</dbReference>
<gene>
    <name evidence="2" type="ORF">VRU48_02430</name>
</gene>
<dbReference type="Pfam" id="PF09697">
    <property type="entry name" value="Porph_ging"/>
    <property type="match status" value="1"/>
</dbReference>
<organism evidence="2 3">
    <name type="scientific">Pedobacter albus</name>
    <dbReference type="NCBI Taxonomy" id="3113905"/>
    <lineage>
        <taxon>Bacteria</taxon>
        <taxon>Pseudomonadati</taxon>
        <taxon>Bacteroidota</taxon>
        <taxon>Sphingobacteriia</taxon>
        <taxon>Sphingobacteriales</taxon>
        <taxon>Sphingobacteriaceae</taxon>
        <taxon>Pedobacter</taxon>
    </lineage>
</organism>
<sequence>MKRFLFTSSSLLLSTLAVAQYVEPVLARAKYSFIHVRDTNNRNAPYTEAMILMLGKSSSWYTSETRLNQTVGFMSHVNEQIKNNGGTLNGATISAQKRTNTSMADFYCFRASNTLNIGEKMINFFYTEETIPPIHWEITKDTASFSGLKCQKAIALFKGRTWIAWFASSIPFQSGPWKLNGLPGLIVEAYDSKKDVQFLFNGFETTESTPKVQTNKISGEMIDTSEMTDFIKLPNNAIKTTKEELQRLKMAHAEDPIGFAKTQLAGTPFAKLLENKPNLPRKVVFMNNPIELP</sequence>
<feature type="signal peptide" evidence="1">
    <location>
        <begin position="1"/>
        <end position="19"/>
    </location>
</feature>
<dbReference type="InterPro" id="IPR005901">
    <property type="entry name" value="GLPGLI"/>
</dbReference>
<evidence type="ECO:0000256" key="1">
    <source>
        <dbReference type="SAM" id="SignalP"/>
    </source>
</evidence>
<keyword evidence="3" id="KW-1185">Reference proteome</keyword>